<dbReference type="GO" id="GO:0007165">
    <property type="term" value="P:signal transduction"/>
    <property type="evidence" value="ECO:0007669"/>
    <property type="project" value="InterPro"/>
</dbReference>
<dbReference type="InterPro" id="IPR002545">
    <property type="entry name" value="CheW-lke_dom"/>
</dbReference>
<keyword evidence="6" id="KW-1185">Reference proteome</keyword>
<dbReference type="Proteomes" id="UP000183995">
    <property type="component" value="Unassembled WGS sequence"/>
</dbReference>
<reference evidence="5 6" key="1">
    <citation type="submission" date="2016-11" db="EMBL/GenBank/DDBJ databases">
        <authorList>
            <person name="Jaros S."/>
            <person name="Januszkiewicz K."/>
            <person name="Wedrychowicz H."/>
        </authorList>
    </citation>
    <scope>NUCLEOTIDE SEQUENCE [LARGE SCALE GENOMIC DNA]</scope>
    <source>
        <strain evidence="5 6">DSM 10068</strain>
    </source>
</reference>
<dbReference type="GO" id="GO:0005829">
    <property type="term" value="C:cytosol"/>
    <property type="evidence" value="ECO:0007669"/>
    <property type="project" value="TreeGrafter"/>
</dbReference>
<sequence length="162" mass="17633">MDITENQSEMAEEVQGGRLLTFFIGDVTYGIDMHHITEIVGLQAVTEVPDMPVFMKGIINLRGKIIPVMDIRLRFGIEERAYNDRTCFIVIDISGTPVGLIVDSVSEVMAVPPGEIAAVPPAGAGKSNRYVKSIGKTGSGVVLILDCERLFAEDELLRLANL</sequence>
<dbReference type="STRING" id="1123282.SAMN02745823_03423"/>
<dbReference type="Pfam" id="PF01584">
    <property type="entry name" value="CheW"/>
    <property type="match status" value="1"/>
</dbReference>
<dbReference type="InterPro" id="IPR039315">
    <property type="entry name" value="CheW"/>
</dbReference>
<feature type="domain" description="CheW-like" evidence="4">
    <location>
        <begin position="16"/>
        <end position="156"/>
    </location>
</feature>
<proteinExistence type="predicted"/>
<dbReference type="Gene3D" id="2.40.50.180">
    <property type="entry name" value="CheA-289, Domain 4"/>
    <property type="match status" value="1"/>
</dbReference>
<dbReference type="InterPro" id="IPR036061">
    <property type="entry name" value="CheW-like_dom_sf"/>
</dbReference>
<dbReference type="SMART" id="SM00260">
    <property type="entry name" value="CheW"/>
    <property type="match status" value="1"/>
</dbReference>
<dbReference type="SUPFAM" id="SSF50341">
    <property type="entry name" value="CheW-like"/>
    <property type="match status" value="1"/>
</dbReference>
<evidence type="ECO:0000256" key="2">
    <source>
        <dbReference type="ARBA" id="ARBA00021483"/>
    </source>
</evidence>
<dbReference type="PANTHER" id="PTHR22617:SF45">
    <property type="entry name" value="CHEMOTAXIS PROTEIN CHEW"/>
    <property type="match status" value="1"/>
</dbReference>
<gene>
    <name evidence="5" type="ORF">SAMN02745823_03423</name>
</gene>
<dbReference type="PROSITE" id="PS50851">
    <property type="entry name" value="CHEW"/>
    <property type="match status" value="1"/>
</dbReference>
<keyword evidence="3" id="KW-0963">Cytoplasm</keyword>
<comment type="subcellular location">
    <subcellularLocation>
        <location evidence="1">Cytoplasm</location>
    </subcellularLocation>
</comment>
<accession>A0A1M5Z9M3</accession>
<dbReference type="GO" id="GO:0006935">
    <property type="term" value="P:chemotaxis"/>
    <property type="evidence" value="ECO:0007669"/>
    <property type="project" value="InterPro"/>
</dbReference>
<evidence type="ECO:0000256" key="1">
    <source>
        <dbReference type="ARBA" id="ARBA00004496"/>
    </source>
</evidence>
<dbReference type="PANTHER" id="PTHR22617">
    <property type="entry name" value="CHEMOTAXIS SENSOR HISTIDINE KINASE-RELATED"/>
    <property type="match status" value="1"/>
</dbReference>
<evidence type="ECO:0000313" key="6">
    <source>
        <dbReference type="Proteomes" id="UP000183995"/>
    </source>
</evidence>
<evidence type="ECO:0000313" key="5">
    <source>
        <dbReference type="EMBL" id="SHI20924.1"/>
    </source>
</evidence>
<dbReference type="Gene3D" id="2.30.30.40">
    <property type="entry name" value="SH3 Domains"/>
    <property type="match status" value="1"/>
</dbReference>
<dbReference type="EMBL" id="FQXV01000015">
    <property type="protein sequence ID" value="SHI20924.1"/>
    <property type="molecule type" value="Genomic_DNA"/>
</dbReference>
<dbReference type="AlphaFoldDB" id="A0A1M5Z9M3"/>
<protein>
    <recommendedName>
        <fullName evidence="2">Chemotaxis protein CheW</fullName>
    </recommendedName>
</protein>
<evidence type="ECO:0000259" key="4">
    <source>
        <dbReference type="PROSITE" id="PS50851"/>
    </source>
</evidence>
<name>A0A1M5Z9M3_9FIRM</name>
<organism evidence="5 6">
    <name type="scientific">Sporobacter termitidis DSM 10068</name>
    <dbReference type="NCBI Taxonomy" id="1123282"/>
    <lineage>
        <taxon>Bacteria</taxon>
        <taxon>Bacillati</taxon>
        <taxon>Bacillota</taxon>
        <taxon>Clostridia</taxon>
        <taxon>Eubacteriales</taxon>
        <taxon>Oscillospiraceae</taxon>
        <taxon>Sporobacter</taxon>
    </lineage>
</organism>
<evidence type="ECO:0000256" key="3">
    <source>
        <dbReference type="ARBA" id="ARBA00022490"/>
    </source>
</evidence>